<feature type="signal peptide" evidence="2">
    <location>
        <begin position="1"/>
        <end position="26"/>
    </location>
</feature>
<protein>
    <recommendedName>
        <fullName evidence="5">Secreted protein</fullName>
    </recommendedName>
</protein>
<accession>A0ABQ8FZS9</accession>
<evidence type="ECO:0000313" key="4">
    <source>
        <dbReference type="Proteomes" id="UP000774617"/>
    </source>
</evidence>
<evidence type="ECO:0000256" key="2">
    <source>
        <dbReference type="SAM" id="SignalP"/>
    </source>
</evidence>
<name>A0ABQ8FZS9_9PEZI</name>
<dbReference type="EMBL" id="JAGTJR010000032">
    <property type="protein sequence ID" value="KAH7038884.1"/>
    <property type="molecule type" value="Genomic_DNA"/>
</dbReference>
<organism evidence="3 4">
    <name type="scientific">Macrophomina phaseolina</name>
    <dbReference type="NCBI Taxonomy" id="35725"/>
    <lineage>
        <taxon>Eukaryota</taxon>
        <taxon>Fungi</taxon>
        <taxon>Dikarya</taxon>
        <taxon>Ascomycota</taxon>
        <taxon>Pezizomycotina</taxon>
        <taxon>Dothideomycetes</taxon>
        <taxon>Dothideomycetes incertae sedis</taxon>
        <taxon>Botryosphaeriales</taxon>
        <taxon>Botryosphaeriaceae</taxon>
        <taxon>Macrophomina</taxon>
    </lineage>
</organism>
<proteinExistence type="predicted"/>
<evidence type="ECO:0000313" key="3">
    <source>
        <dbReference type="EMBL" id="KAH7038884.1"/>
    </source>
</evidence>
<keyword evidence="2" id="KW-0732">Signal</keyword>
<reference evidence="3 4" key="1">
    <citation type="journal article" date="2021" name="Nat. Commun.">
        <title>Genetic determinants of endophytism in the Arabidopsis root mycobiome.</title>
        <authorList>
            <person name="Mesny F."/>
            <person name="Miyauchi S."/>
            <person name="Thiergart T."/>
            <person name="Pickel B."/>
            <person name="Atanasova L."/>
            <person name="Karlsson M."/>
            <person name="Huettel B."/>
            <person name="Barry K.W."/>
            <person name="Haridas S."/>
            <person name="Chen C."/>
            <person name="Bauer D."/>
            <person name="Andreopoulos W."/>
            <person name="Pangilinan J."/>
            <person name="LaButti K."/>
            <person name="Riley R."/>
            <person name="Lipzen A."/>
            <person name="Clum A."/>
            <person name="Drula E."/>
            <person name="Henrissat B."/>
            <person name="Kohler A."/>
            <person name="Grigoriev I.V."/>
            <person name="Martin F.M."/>
            <person name="Hacquard S."/>
        </authorList>
    </citation>
    <scope>NUCLEOTIDE SEQUENCE [LARGE SCALE GENOMIC DNA]</scope>
    <source>
        <strain evidence="3 4">MPI-SDFR-AT-0080</strain>
    </source>
</reference>
<feature type="region of interest" description="Disordered" evidence="1">
    <location>
        <begin position="55"/>
        <end position="113"/>
    </location>
</feature>
<feature type="compositionally biased region" description="Basic residues" evidence="1">
    <location>
        <begin position="186"/>
        <end position="198"/>
    </location>
</feature>
<evidence type="ECO:0008006" key="5">
    <source>
        <dbReference type="Google" id="ProtNLM"/>
    </source>
</evidence>
<dbReference type="Proteomes" id="UP000774617">
    <property type="component" value="Unassembled WGS sequence"/>
</dbReference>
<gene>
    <name evidence="3" type="ORF">B0J12DRAFT_252342</name>
</gene>
<sequence length="272" mass="29722">MSPSRGIVRGVVVVVVVVVRMDGAAEERMTTVMTGKARNRAPFALAPSAHRIFRSQQTPPHHSTRRSRHPQAQSPLRLLQEPRTGRHRCARSGASALNTSGHGPVSRRSAARPTTSFLSSHMLHLVASLHVSVCGPRKACALEPRIAWTADVAARPAELVRGVAAISLFYDGRPSFNAQLFSPARHPPKNGHRPRQAKAAKSPSTLAQTFEVMQYRLRSDRLMAYTLACHHPLSSNHCRFPHPHSTQFAFSATGAAWAARLAPALSVLSRRC</sequence>
<feature type="chain" id="PRO_5046142895" description="Secreted protein" evidence="2">
    <location>
        <begin position="27"/>
        <end position="272"/>
    </location>
</feature>
<evidence type="ECO:0000256" key="1">
    <source>
        <dbReference type="SAM" id="MobiDB-lite"/>
    </source>
</evidence>
<feature type="region of interest" description="Disordered" evidence="1">
    <location>
        <begin position="183"/>
        <end position="203"/>
    </location>
</feature>
<comment type="caution">
    <text evidence="3">The sequence shown here is derived from an EMBL/GenBank/DDBJ whole genome shotgun (WGS) entry which is preliminary data.</text>
</comment>
<keyword evidence="4" id="KW-1185">Reference proteome</keyword>